<organism evidence="1 2">
    <name type="scientific">Parageobacillus toebii</name>
    <dbReference type="NCBI Taxonomy" id="153151"/>
    <lineage>
        <taxon>Bacteria</taxon>
        <taxon>Bacillati</taxon>
        <taxon>Bacillota</taxon>
        <taxon>Bacilli</taxon>
        <taxon>Bacillales</taxon>
        <taxon>Anoxybacillaceae</taxon>
        <taxon>Parageobacillus</taxon>
    </lineage>
</organism>
<dbReference type="Proteomes" id="UP000075324">
    <property type="component" value="Unassembled WGS sequence"/>
</dbReference>
<evidence type="ECO:0000313" key="2">
    <source>
        <dbReference type="Proteomes" id="UP000075324"/>
    </source>
</evidence>
<comment type="caution">
    <text evidence="1">The sequence shown here is derived from an EMBL/GenBank/DDBJ whole genome shotgun (WGS) entry which is preliminary data.</text>
</comment>
<gene>
    <name evidence="1" type="ORF">B4110_0734</name>
</gene>
<dbReference type="EMBL" id="LQYW01000173">
    <property type="protein sequence ID" value="KYD22881.1"/>
    <property type="molecule type" value="Genomic_DNA"/>
</dbReference>
<proteinExistence type="predicted"/>
<evidence type="ECO:0000313" key="1">
    <source>
        <dbReference type="EMBL" id="KYD22881.1"/>
    </source>
</evidence>
<accession>A0A150MEG0</accession>
<sequence length="81" mass="9645">MMNICPLCNGLRNVTVYCSCCQNQMEDKGKITDYYDDYSPYMDIDMMKLADGYPETLIRRECVHLFYCPHCHQEEVKFIKE</sequence>
<dbReference type="AlphaFoldDB" id="A0A150MEG0"/>
<name>A0A150MEG0_9BACL</name>
<reference evidence="1 2" key="1">
    <citation type="submission" date="2016-01" db="EMBL/GenBank/DDBJ databases">
        <title>Draft Genome Sequences of Seven Thermophilic Sporeformers Isolated from Foods.</title>
        <authorList>
            <person name="Berendsen E.M."/>
            <person name="Wells-Bennik M.H."/>
            <person name="Krawcyk A.O."/>
            <person name="De Jong A."/>
            <person name="Holsappel S."/>
            <person name="Eijlander R.T."/>
            <person name="Kuipers O.P."/>
        </authorList>
    </citation>
    <scope>NUCLEOTIDE SEQUENCE [LARGE SCALE GENOMIC DNA]</scope>
    <source>
        <strain evidence="1 2">B4110</strain>
    </source>
</reference>
<protein>
    <submittedName>
        <fullName evidence="1">Uncharacterized protein</fullName>
    </submittedName>
</protein>
<dbReference type="PATRIC" id="fig|153151.4.peg.2018"/>